<reference evidence="2 3" key="1">
    <citation type="submission" date="2019-11" db="EMBL/GenBank/DDBJ databases">
        <title>Novel species isolated from a subtropical stream in China.</title>
        <authorList>
            <person name="Lu H."/>
        </authorList>
    </citation>
    <scope>NUCLEOTIDE SEQUENCE [LARGE SCALE GENOMIC DNA]</scope>
    <source>
        <strain evidence="2 3">FT92W</strain>
    </source>
</reference>
<dbReference type="RefSeq" id="WP_154374327.1">
    <property type="nucleotide sequence ID" value="NZ_WKJJ01000007.1"/>
</dbReference>
<evidence type="ECO:0000313" key="3">
    <source>
        <dbReference type="Proteomes" id="UP000446768"/>
    </source>
</evidence>
<dbReference type="Proteomes" id="UP000446768">
    <property type="component" value="Unassembled WGS sequence"/>
</dbReference>
<gene>
    <name evidence="2" type="ORF">GJ700_12870</name>
</gene>
<evidence type="ECO:0000256" key="1">
    <source>
        <dbReference type="SAM" id="SignalP"/>
    </source>
</evidence>
<keyword evidence="3" id="KW-1185">Reference proteome</keyword>
<evidence type="ECO:0000313" key="2">
    <source>
        <dbReference type="EMBL" id="MRV72600.1"/>
    </source>
</evidence>
<name>A0A7X2LRM4_9BURK</name>
<dbReference type="PROSITE" id="PS51257">
    <property type="entry name" value="PROKAR_LIPOPROTEIN"/>
    <property type="match status" value="1"/>
</dbReference>
<dbReference type="AlphaFoldDB" id="A0A7X2LRM4"/>
<protein>
    <recommendedName>
        <fullName evidence="4">PEGA domain-containing protein</fullName>
    </recommendedName>
</protein>
<keyword evidence="1" id="KW-0732">Signal</keyword>
<feature type="chain" id="PRO_5031374185" description="PEGA domain-containing protein" evidence="1">
    <location>
        <begin position="18"/>
        <end position="435"/>
    </location>
</feature>
<proteinExistence type="predicted"/>
<dbReference type="EMBL" id="WKJJ01000007">
    <property type="protein sequence ID" value="MRV72600.1"/>
    <property type="molecule type" value="Genomic_DNA"/>
</dbReference>
<sequence length="435" mass="45194">MRIQLSAVGLACVTLLAACGGGGGGGGKEGGAVQSVSFPFPGGGKVALAGQPTTTTKLKATASSGGPITYTSNTPDVCSISGDMVSLLKAGECSITATQPGYDGYASASQRQLFVIPKNPQLITKFPNPGWQPVGAPPVALSATFDTGLPVTFESKTPAVCTVSGTTMTPLANGLCTVVASQAGNDIYAATTVEKSIPIGTEKPAKLNFVTGYKDSGTTNEGFIGHPGNQWWCQDCDPQVSSDGKTFTFAANWGAPPKPGDWDYNSALFTLFGPGLVDGDLASPGGWYRGSLKSSSFATASPNPRGILIDLQDALHFNLAQNAEWYGSTNNKFNVELFLPLFNPAQKDSDGNACGMTLKATVQPTAAAADYSINLRKEFAIGESCGLSGFDVDTLLQLAPIVGMKFSAVKPNGDKINASGQYRTEYKLTGPIYFQ</sequence>
<dbReference type="Gene3D" id="2.60.40.1080">
    <property type="match status" value="1"/>
</dbReference>
<feature type="signal peptide" evidence="1">
    <location>
        <begin position="1"/>
        <end position="17"/>
    </location>
</feature>
<organism evidence="2 3">
    <name type="scientific">Pseudoduganella rivuli</name>
    <dbReference type="NCBI Taxonomy" id="2666085"/>
    <lineage>
        <taxon>Bacteria</taxon>
        <taxon>Pseudomonadati</taxon>
        <taxon>Pseudomonadota</taxon>
        <taxon>Betaproteobacteria</taxon>
        <taxon>Burkholderiales</taxon>
        <taxon>Oxalobacteraceae</taxon>
        <taxon>Telluria group</taxon>
        <taxon>Pseudoduganella</taxon>
    </lineage>
</organism>
<accession>A0A7X2LRM4</accession>
<evidence type="ECO:0008006" key="4">
    <source>
        <dbReference type="Google" id="ProtNLM"/>
    </source>
</evidence>
<comment type="caution">
    <text evidence="2">The sequence shown here is derived from an EMBL/GenBank/DDBJ whole genome shotgun (WGS) entry which is preliminary data.</text>
</comment>